<dbReference type="Proteomes" id="UP000198282">
    <property type="component" value="Unassembled WGS sequence"/>
</dbReference>
<feature type="domain" description="IclR-ED" evidence="5">
    <location>
        <begin position="76"/>
        <end position="259"/>
    </location>
</feature>
<evidence type="ECO:0000313" key="6">
    <source>
        <dbReference type="EMBL" id="SNT57353.1"/>
    </source>
</evidence>
<dbReference type="EMBL" id="FZOD01000066">
    <property type="protein sequence ID" value="SNT57353.1"/>
    <property type="molecule type" value="Genomic_DNA"/>
</dbReference>
<name>A0A239NSD5_9ACTN</name>
<accession>A0A239NSD5</accession>
<dbReference type="PROSITE" id="PS51077">
    <property type="entry name" value="HTH_ICLR"/>
    <property type="match status" value="1"/>
</dbReference>
<dbReference type="InterPro" id="IPR029016">
    <property type="entry name" value="GAF-like_dom_sf"/>
</dbReference>
<dbReference type="Gene3D" id="1.10.10.10">
    <property type="entry name" value="Winged helix-like DNA-binding domain superfamily/Winged helix DNA-binding domain"/>
    <property type="match status" value="1"/>
</dbReference>
<keyword evidence="2" id="KW-0238">DNA-binding</keyword>
<dbReference type="SUPFAM" id="SSF55781">
    <property type="entry name" value="GAF domain-like"/>
    <property type="match status" value="1"/>
</dbReference>
<sequence length="259" mass="27845">MEHPGSEDVPNYPIGSVDNALRLLRLFGRQKSVRVAEAGRDIGVARSTAHRLMQMLQYHGFVSQDPESKAYTAGPELIGMAVSLVGGLDLRVVARPIMEDMVRQLGETVHISILRGSDIFFVESIETTKSLRVGSRTGMVLPAHATASGKVLLAGLEPDEVRRLLPQTKLAPLTGLTLTSRRDLEAHLVRVRELGYASNFGESEDEVWSVAVPVRGASGNVRAALAISAPPSRLDKDAVANIARVLTEGADRISAVLPA</sequence>
<organism evidence="6 7">
    <name type="scientific">Streptosporangium subroseum</name>
    <dbReference type="NCBI Taxonomy" id="106412"/>
    <lineage>
        <taxon>Bacteria</taxon>
        <taxon>Bacillati</taxon>
        <taxon>Actinomycetota</taxon>
        <taxon>Actinomycetes</taxon>
        <taxon>Streptosporangiales</taxon>
        <taxon>Streptosporangiaceae</taxon>
        <taxon>Streptosporangium</taxon>
    </lineage>
</organism>
<keyword evidence="1" id="KW-0805">Transcription regulation</keyword>
<evidence type="ECO:0000256" key="2">
    <source>
        <dbReference type="ARBA" id="ARBA00023125"/>
    </source>
</evidence>
<dbReference type="Gene3D" id="3.30.450.40">
    <property type="match status" value="1"/>
</dbReference>
<protein>
    <submittedName>
        <fullName evidence="6">Transcriptional regulator, IclR family</fullName>
    </submittedName>
</protein>
<dbReference type="Pfam" id="PF01614">
    <property type="entry name" value="IclR_C"/>
    <property type="match status" value="1"/>
</dbReference>
<proteinExistence type="predicted"/>
<evidence type="ECO:0000256" key="3">
    <source>
        <dbReference type="ARBA" id="ARBA00023163"/>
    </source>
</evidence>
<keyword evidence="7" id="KW-1185">Reference proteome</keyword>
<evidence type="ECO:0000313" key="7">
    <source>
        <dbReference type="Proteomes" id="UP000198282"/>
    </source>
</evidence>
<dbReference type="PANTHER" id="PTHR30136:SF35">
    <property type="entry name" value="HTH-TYPE TRANSCRIPTIONAL REGULATOR RV1719"/>
    <property type="match status" value="1"/>
</dbReference>
<dbReference type="InterPro" id="IPR005471">
    <property type="entry name" value="Tscrpt_reg_IclR_N"/>
</dbReference>
<dbReference type="GO" id="GO:0045892">
    <property type="term" value="P:negative regulation of DNA-templated transcription"/>
    <property type="evidence" value="ECO:0007669"/>
    <property type="project" value="TreeGrafter"/>
</dbReference>
<dbReference type="AlphaFoldDB" id="A0A239NSD5"/>
<dbReference type="InterPro" id="IPR036388">
    <property type="entry name" value="WH-like_DNA-bd_sf"/>
</dbReference>
<dbReference type="InterPro" id="IPR050707">
    <property type="entry name" value="HTH_MetabolicPath_Reg"/>
</dbReference>
<dbReference type="GO" id="GO:0003700">
    <property type="term" value="F:DNA-binding transcription factor activity"/>
    <property type="evidence" value="ECO:0007669"/>
    <property type="project" value="TreeGrafter"/>
</dbReference>
<evidence type="ECO:0000256" key="1">
    <source>
        <dbReference type="ARBA" id="ARBA00023015"/>
    </source>
</evidence>
<dbReference type="Pfam" id="PF09339">
    <property type="entry name" value="HTH_IclR"/>
    <property type="match status" value="1"/>
</dbReference>
<gene>
    <name evidence="6" type="ORF">SAMN05216276_106640</name>
</gene>
<dbReference type="GO" id="GO:0003677">
    <property type="term" value="F:DNA binding"/>
    <property type="evidence" value="ECO:0007669"/>
    <property type="project" value="UniProtKB-KW"/>
</dbReference>
<dbReference type="InterPro" id="IPR036390">
    <property type="entry name" value="WH_DNA-bd_sf"/>
</dbReference>
<evidence type="ECO:0000259" key="5">
    <source>
        <dbReference type="PROSITE" id="PS51078"/>
    </source>
</evidence>
<dbReference type="SMART" id="SM00346">
    <property type="entry name" value="HTH_ICLR"/>
    <property type="match status" value="1"/>
</dbReference>
<reference evidence="6 7" key="1">
    <citation type="submission" date="2017-06" db="EMBL/GenBank/DDBJ databases">
        <authorList>
            <person name="Kim H.J."/>
            <person name="Triplett B.A."/>
        </authorList>
    </citation>
    <scope>NUCLEOTIDE SEQUENCE [LARGE SCALE GENOMIC DNA]</scope>
    <source>
        <strain evidence="6 7">CGMCC 4.2132</strain>
    </source>
</reference>
<dbReference type="PROSITE" id="PS51078">
    <property type="entry name" value="ICLR_ED"/>
    <property type="match status" value="1"/>
</dbReference>
<dbReference type="SUPFAM" id="SSF46785">
    <property type="entry name" value="Winged helix' DNA-binding domain"/>
    <property type="match status" value="1"/>
</dbReference>
<dbReference type="InterPro" id="IPR014757">
    <property type="entry name" value="Tscrpt_reg_IclR_C"/>
</dbReference>
<evidence type="ECO:0000259" key="4">
    <source>
        <dbReference type="PROSITE" id="PS51077"/>
    </source>
</evidence>
<keyword evidence="3" id="KW-0804">Transcription</keyword>
<dbReference type="PANTHER" id="PTHR30136">
    <property type="entry name" value="HELIX-TURN-HELIX TRANSCRIPTIONAL REGULATOR, ICLR FAMILY"/>
    <property type="match status" value="1"/>
</dbReference>
<feature type="domain" description="HTH iclR-type" evidence="4">
    <location>
        <begin position="14"/>
        <end position="75"/>
    </location>
</feature>